<protein>
    <submittedName>
        <fullName evidence="2">Uncharacterized protein</fullName>
    </submittedName>
</protein>
<dbReference type="OrthoDB" id="5511684at2759"/>
<keyword evidence="3" id="KW-1185">Reference proteome</keyword>
<comment type="caution">
    <text evidence="2">The sequence shown here is derived from an EMBL/GenBank/DDBJ whole genome shotgun (WGS) entry which is preliminary data.</text>
</comment>
<feature type="transmembrane region" description="Helical" evidence="1">
    <location>
        <begin position="6"/>
        <end position="25"/>
    </location>
</feature>
<organism evidence="2 3">
    <name type="scientific">Elysia chlorotica</name>
    <name type="common">Eastern emerald elysia</name>
    <name type="synonym">Sea slug</name>
    <dbReference type="NCBI Taxonomy" id="188477"/>
    <lineage>
        <taxon>Eukaryota</taxon>
        <taxon>Metazoa</taxon>
        <taxon>Spiralia</taxon>
        <taxon>Lophotrochozoa</taxon>
        <taxon>Mollusca</taxon>
        <taxon>Gastropoda</taxon>
        <taxon>Heterobranchia</taxon>
        <taxon>Euthyneura</taxon>
        <taxon>Panpulmonata</taxon>
        <taxon>Sacoglossa</taxon>
        <taxon>Placobranchoidea</taxon>
        <taxon>Plakobranchidae</taxon>
        <taxon>Elysia</taxon>
    </lineage>
</organism>
<dbReference type="Pfam" id="PF06522">
    <property type="entry name" value="B12D"/>
    <property type="match status" value="1"/>
</dbReference>
<dbReference type="EMBL" id="RQTK01000533">
    <property type="protein sequence ID" value="RUS78102.1"/>
    <property type="molecule type" value="Genomic_DNA"/>
</dbReference>
<accession>A0A433T941</accession>
<dbReference type="InterPro" id="IPR010530">
    <property type="entry name" value="B12D"/>
</dbReference>
<sequence length="77" mass="8610">MLVPLVSIISTACLGCCSFMVYALATKPDVRVVKSRGPAFEDVGPLETRKLINLNKEKYQFFPEIQALRKEIGSYKS</sequence>
<evidence type="ECO:0000256" key="1">
    <source>
        <dbReference type="SAM" id="Phobius"/>
    </source>
</evidence>
<keyword evidence="1" id="KW-0472">Membrane</keyword>
<name>A0A433T941_ELYCH</name>
<evidence type="ECO:0000313" key="3">
    <source>
        <dbReference type="Proteomes" id="UP000271974"/>
    </source>
</evidence>
<keyword evidence="1" id="KW-1133">Transmembrane helix</keyword>
<proteinExistence type="predicted"/>
<evidence type="ECO:0000313" key="2">
    <source>
        <dbReference type="EMBL" id="RUS78102.1"/>
    </source>
</evidence>
<dbReference type="AlphaFoldDB" id="A0A433T941"/>
<keyword evidence="1" id="KW-0812">Transmembrane</keyword>
<dbReference type="Proteomes" id="UP000271974">
    <property type="component" value="Unassembled WGS sequence"/>
</dbReference>
<reference evidence="2 3" key="1">
    <citation type="submission" date="2019-01" db="EMBL/GenBank/DDBJ databases">
        <title>A draft genome assembly of the solar-powered sea slug Elysia chlorotica.</title>
        <authorList>
            <person name="Cai H."/>
            <person name="Li Q."/>
            <person name="Fang X."/>
            <person name="Li J."/>
            <person name="Curtis N.E."/>
            <person name="Altenburger A."/>
            <person name="Shibata T."/>
            <person name="Feng M."/>
            <person name="Maeda T."/>
            <person name="Schwartz J.A."/>
            <person name="Shigenobu S."/>
            <person name="Lundholm N."/>
            <person name="Nishiyama T."/>
            <person name="Yang H."/>
            <person name="Hasebe M."/>
            <person name="Li S."/>
            <person name="Pierce S.K."/>
            <person name="Wang J."/>
        </authorList>
    </citation>
    <scope>NUCLEOTIDE SEQUENCE [LARGE SCALE GENOMIC DNA]</scope>
    <source>
        <strain evidence="2">EC2010</strain>
        <tissue evidence="2">Whole organism of an adult</tissue>
    </source>
</reference>
<gene>
    <name evidence="2" type="ORF">EGW08_014146</name>
</gene>